<accession>A0ABV1KFC5</accession>
<dbReference type="EMBL" id="JBEDNQ010000008">
    <property type="protein sequence ID" value="MEQ3552876.1"/>
    <property type="molecule type" value="Genomic_DNA"/>
</dbReference>
<comment type="caution">
    <text evidence="2">The sequence shown here is derived from an EMBL/GenBank/DDBJ whole genome shotgun (WGS) entry which is preliminary data.</text>
</comment>
<organism evidence="2 3">
    <name type="scientific">Pseudonocardia nematodicida</name>
    <dbReference type="NCBI Taxonomy" id="1206997"/>
    <lineage>
        <taxon>Bacteria</taxon>
        <taxon>Bacillati</taxon>
        <taxon>Actinomycetota</taxon>
        <taxon>Actinomycetes</taxon>
        <taxon>Pseudonocardiales</taxon>
        <taxon>Pseudonocardiaceae</taxon>
        <taxon>Pseudonocardia</taxon>
    </lineage>
</organism>
<evidence type="ECO:0000256" key="1">
    <source>
        <dbReference type="SAM" id="MobiDB-lite"/>
    </source>
</evidence>
<keyword evidence="3" id="KW-1185">Reference proteome</keyword>
<evidence type="ECO:0000313" key="3">
    <source>
        <dbReference type="Proteomes" id="UP001494902"/>
    </source>
</evidence>
<dbReference type="RefSeq" id="WP_349299941.1">
    <property type="nucleotide sequence ID" value="NZ_JBEDNQ010000008.1"/>
</dbReference>
<name>A0ABV1KFC5_9PSEU</name>
<feature type="region of interest" description="Disordered" evidence="1">
    <location>
        <begin position="1"/>
        <end position="28"/>
    </location>
</feature>
<reference evidence="2 3" key="1">
    <citation type="submission" date="2024-03" db="EMBL/GenBank/DDBJ databases">
        <title>Draft genome sequence of Pseudonocardia nematodicida JCM 31783.</title>
        <authorList>
            <person name="Butdee W."/>
            <person name="Duangmal K."/>
        </authorList>
    </citation>
    <scope>NUCLEOTIDE SEQUENCE [LARGE SCALE GENOMIC DNA]</scope>
    <source>
        <strain evidence="2 3">JCM 31783</strain>
    </source>
</reference>
<evidence type="ECO:0000313" key="2">
    <source>
        <dbReference type="EMBL" id="MEQ3552876.1"/>
    </source>
</evidence>
<dbReference type="Proteomes" id="UP001494902">
    <property type="component" value="Unassembled WGS sequence"/>
</dbReference>
<sequence length="250" mass="26998">MGLLARRTTPAAPVSSSAHPPAAAPAPGARIRWHRTERVGWYRLPEPARDALTRAGHTTGQAIAAATWAPTTRRDAGGRYWCDTDAWWIETSWLLVVRAREALRPRGTSAEGRPQLERAGGGRVQLTAHPLSGPAPAGQRWSRPPGPVAAGDQPTPRLTEHAVEVLPRAVQTELGAPTGQIAIRHYPAHGGYHDQVLAFRRISPTELITVAAVREAGAYPDPDAAIDAADWHITIYRPHVGTPTRTELAM</sequence>
<proteinExistence type="predicted"/>
<feature type="region of interest" description="Disordered" evidence="1">
    <location>
        <begin position="129"/>
        <end position="154"/>
    </location>
</feature>
<protein>
    <submittedName>
        <fullName evidence="2">Uncharacterized protein</fullName>
    </submittedName>
</protein>
<feature type="compositionally biased region" description="Low complexity" evidence="1">
    <location>
        <begin position="10"/>
        <end position="28"/>
    </location>
</feature>
<gene>
    <name evidence="2" type="ORF">WIS52_20610</name>
</gene>